<name>A0A5J4Q464_9ZZZZ</name>
<reference evidence="2" key="1">
    <citation type="submission" date="2019-03" db="EMBL/GenBank/DDBJ databases">
        <title>Single cell metagenomics reveals metabolic interactions within the superorganism composed of flagellate Streblomastix strix and complex community of Bacteroidetes bacteria on its surface.</title>
        <authorList>
            <person name="Treitli S.C."/>
            <person name="Kolisko M."/>
            <person name="Husnik F."/>
            <person name="Keeling P."/>
            <person name="Hampl V."/>
        </authorList>
    </citation>
    <scope>NUCLEOTIDE SEQUENCE</scope>
    <source>
        <strain evidence="2">STM</strain>
    </source>
</reference>
<sequence>SQYFRGIEDPRVQGRCRHLLSDILPAALCTYLTGGVDYQDMHLFAKDRGKQLQGLLELPNGAPPADTF</sequence>
<dbReference type="InterPro" id="IPR032806">
    <property type="entry name" value="YbfD_N"/>
</dbReference>
<accession>A0A5J4Q464</accession>
<evidence type="ECO:0000259" key="1">
    <source>
        <dbReference type="Pfam" id="PF13808"/>
    </source>
</evidence>
<feature type="domain" description="H repeat-associated protein N-terminal" evidence="1">
    <location>
        <begin position="2"/>
        <end position="68"/>
    </location>
</feature>
<organism evidence="2">
    <name type="scientific">termite gut metagenome</name>
    <dbReference type="NCBI Taxonomy" id="433724"/>
    <lineage>
        <taxon>unclassified sequences</taxon>
        <taxon>metagenomes</taxon>
        <taxon>organismal metagenomes</taxon>
    </lineage>
</organism>
<protein>
    <recommendedName>
        <fullName evidence="1">H repeat-associated protein N-terminal domain-containing protein</fullName>
    </recommendedName>
</protein>
<gene>
    <name evidence="2" type="ORF">EZS27_033726</name>
</gene>
<dbReference type="AlphaFoldDB" id="A0A5J4Q464"/>
<feature type="non-terminal residue" evidence="2">
    <location>
        <position position="1"/>
    </location>
</feature>
<proteinExistence type="predicted"/>
<dbReference type="Pfam" id="PF13808">
    <property type="entry name" value="DDE_Tnp_1_assoc"/>
    <property type="match status" value="1"/>
</dbReference>
<evidence type="ECO:0000313" key="2">
    <source>
        <dbReference type="EMBL" id="KAA6315879.1"/>
    </source>
</evidence>
<comment type="caution">
    <text evidence="2">The sequence shown here is derived from an EMBL/GenBank/DDBJ whole genome shotgun (WGS) entry which is preliminary data.</text>
</comment>
<dbReference type="EMBL" id="SNRY01005085">
    <property type="protein sequence ID" value="KAA6315879.1"/>
    <property type="molecule type" value="Genomic_DNA"/>
</dbReference>